<keyword evidence="2" id="KW-1133">Transmembrane helix</keyword>
<keyword evidence="5" id="KW-1185">Reference proteome</keyword>
<evidence type="ECO:0000259" key="3">
    <source>
        <dbReference type="Pfam" id="PF24035"/>
    </source>
</evidence>
<dbReference type="RefSeq" id="WP_008320174.1">
    <property type="nucleotide sequence ID" value="NZ_AOLN01000011.1"/>
</dbReference>
<dbReference type="OrthoDB" id="331021at2157"/>
<dbReference type="Proteomes" id="UP000011550">
    <property type="component" value="Unassembled WGS sequence"/>
</dbReference>
<feature type="domain" description="DUF7344" evidence="3">
    <location>
        <begin position="32"/>
        <end position="113"/>
    </location>
</feature>
<name>M0IIN6_9EURY</name>
<evidence type="ECO:0000256" key="2">
    <source>
        <dbReference type="SAM" id="Phobius"/>
    </source>
</evidence>
<proteinExistence type="predicted"/>
<evidence type="ECO:0000313" key="5">
    <source>
        <dbReference type="Proteomes" id="UP000011550"/>
    </source>
</evidence>
<gene>
    <name evidence="4" type="ORF">C440_09557</name>
</gene>
<dbReference type="EMBL" id="AOLN01000011">
    <property type="protein sequence ID" value="ELZ95314.1"/>
    <property type="molecule type" value="Genomic_DNA"/>
</dbReference>
<organism evidence="4 5">
    <name type="scientific">Haloferax mucosum ATCC BAA-1512</name>
    <dbReference type="NCBI Taxonomy" id="662479"/>
    <lineage>
        <taxon>Archaea</taxon>
        <taxon>Methanobacteriati</taxon>
        <taxon>Methanobacteriota</taxon>
        <taxon>Stenosarchaea group</taxon>
        <taxon>Halobacteria</taxon>
        <taxon>Halobacteriales</taxon>
        <taxon>Haloferacaceae</taxon>
        <taxon>Haloferax</taxon>
    </lineage>
</organism>
<feature type="transmembrane region" description="Helical" evidence="2">
    <location>
        <begin position="166"/>
        <end position="185"/>
    </location>
</feature>
<dbReference type="AlphaFoldDB" id="M0IIN6"/>
<sequence length="204" mass="22264">MSESKPIDGSVGRTGSTVAGESAAEPTRDDVFEALSNRRRRYALHYLKQLDADGPVELSAVSAQVAAWERGTDPQQLSYDDRKNVHTALYQFHAPKMDELGLINYDTCRGTVELTDAGRELDVYLQTATGTDAPWSVYFLFLSLGTTTLVGAVWLGFYPFSLVSGVAWAELVAVSFLVSSAVFAYHDRYSVSVNTAGPPPEIDD</sequence>
<feature type="region of interest" description="Disordered" evidence="1">
    <location>
        <begin position="1"/>
        <end position="26"/>
    </location>
</feature>
<dbReference type="InterPro" id="IPR055768">
    <property type="entry name" value="DUF7344"/>
</dbReference>
<accession>M0IIN6</accession>
<comment type="caution">
    <text evidence="4">The sequence shown here is derived from an EMBL/GenBank/DDBJ whole genome shotgun (WGS) entry which is preliminary data.</text>
</comment>
<evidence type="ECO:0000256" key="1">
    <source>
        <dbReference type="SAM" id="MobiDB-lite"/>
    </source>
</evidence>
<dbReference type="PATRIC" id="fig|662479.7.peg.1940"/>
<reference evidence="4 5" key="1">
    <citation type="journal article" date="2014" name="PLoS Genet.">
        <title>Phylogenetically driven sequencing of extremely halophilic archaea reveals strategies for static and dynamic osmo-response.</title>
        <authorList>
            <person name="Becker E.A."/>
            <person name="Seitzer P.M."/>
            <person name="Tritt A."/>
            <person name="Larsen D."/>
            <person name="Krusor M."/>
            <person name="Yao A.I."/>
            <person name="Wu D."/>
            <person name="Madern D."/>
            <person name="Eisen J.A."/>
            <person name="Darling A.E."/>
            <person name="Facciotti M.T."/>
        </authorList>
    </citation>
    <scope>NUCLEOTIDE SEQUENCE [LARGE SCALE GENOMIC DNA]</scope>
    <source>
        <strain evidence="4 5">ATCC BAA-1512</strain>
    </source>
</reference>
<protein>
    <recommendedName>
        <fullName evidence="3">DUF7344 domain-containing protein</fullName>
    </recommendedName>
</protein>
<feature type="transmembrane region" description="Helical" evidence="2">
    <location>
        <begin position="137"/>
        <end position="160"/>
    </location>
</feature>
<keyword evidence="2" id="KW-0472">Membrane</keyword>
<keyword evidence="2" id="KW-0812">Transmembrane</keyword>
<dbReference type="Pfam" id="PF24035">
    <property type="entry name" value="DUF7344"/>
    <property type="match status" value="1"/>
</dbReference>
<evidence type="ECO:0000313" key="4">
    <source>
        <dbReference type="EMBL" id="ELZ95314.1"/>
    </source>
</evidence>